<feature type="chain" id="PRO_5025673529" evidence="1">
    <location>
        <begin position="24"/>
        <end position="97"/>
    </location>
</feature>
<dbReference type="AlphaFoldDB" id="A0A6B0U517"/>
<name>A0A6B0U517_IXORI</name>
<feature type="signal peptide" evidence="1">
    <location>
        <begin position="1"/>
        <end position="23"/>
    </location>
</feature>
<keyword evidence="1" id="KW-0732">Signal</keyword>
<proteinExistence type="predicted"/>
<sequence>MQPHTAARACSSFLSLICTRCSAKIPNKATRSCKQLSRRWSTVGEATLGLTRGRKKLMPSTELFILIIRRPSVKCILSVDNSLFKRVGIVQICLLGR</sequence>
<accession>A0A6B0U517</accession>
<evidence type="ECO:0000256" key="1">
    <source>
        <dbReference type="SAM" id="SignalP"/>
    </source>
</evidence>
<organism evidence="2">
    <name type="scientific">Ixodes ricinus</name>
    <name type="common">Common tick</name>
    <name type="synonym">Acarus ricinus</name>
    <dbReference type="NCBI Taxonomy" id="34613"/>
    <lineage>
        <taxon>Eukaryota</taxon>
        <taxon>Metazoa</taxon>
        <taxon>Ecdysozoa</taxon>
        <taxon>Arthropoda</taxon>
        <taxon>Chelicerata</taxon>
        <taxon>Arachnida</taxon>
        <taxon>Acari</taxon>
        <taxon>Parasitiformes</taxon>
        <taxon>Ixodida</taxon>
        <taxon>Ixodoidea</taxon>
        <taxon>Ixodidae</taxon>
        <taxon>Ixodinae</taxon>
        <taxon>Ixodes</taxon>
    </lineage>
</organism>
<dbReference type="EMBL" id="GIFC01005549">
    <property type="protein sequence ID" value="MXU87632.1"/>
    <property type="molecule type" value="Transcribed_RNA"/>
</dbReference>
<evidence type="ECO:0000313" key="2">
    <source>
        <dbReference type="EMBL" id="MXU87632.1"/>
    </source>
</evidence>
<protein>
    <submittedName>
        <fullName evidence="2">Putative secreted protein</fullName>
    </submittedName>
</protein>
<reference evidence="2" key="1">
    <citation type="submission" date="2019-12" db="EMBL/GenBank/DDBJ databases">
        <title>An insight into the sialome of adult female Ixodes ricinus ticks feeding for 6 days.</title>
        <authorList>
            <person name="Perner J."/>
            <person name="Ribeiro J.M.C."/>
        </authorList>
    </citation>
    <scope>NUCLEOTIDE SEQUENCE</scope>
    <source>
        <strain evidence="2">Semi-engorged</strain>
        <tissue evidence="2">Salivary glands</tissue>
    </source>
</reference>